<evidence type="ECO:0000259" key="1">
    <source>
        <dbReference type="Pfam" id="PF00385"/>
    </source>
</evidence>
<comment type="caution">
    <text evidence="2">The sequence shown here is derived from an EMBL/GenBank/DDBJ whole genome shotgun (WGS) entry which is preliminary data.</text>
</comment>
<dbReference type="Proteomes" id="UP000724874">
    <property type="component" value="Unassembled WGS sequence"/>
</dbReference>
<feature type="domain" description="Chromo" evidence="1">
    <location>
        <begin position="55"/>
        <end position="109"/>
    </location>
</feature>
<protein>
    <recommendedName>
        <fullName evidence="1">Chromo domain-containing protein</fullName>
    </recommendedName>
</protein>
<dbReference type="OrthoDB" id="2447764at2759"/>
<dbReference type="AlphaFoldDB" id="A0A9P5TH73"/>
<proteinExistence type="predicted"/>
<evidence type="ECO:0000313" key="3">
    <source>
        <dbReference type="Proteomes" id="UP000724874"/>
    </source>
</evidence>
<dbReference type="SUPFAM" id="SSF54160">
    <property type="entry name" value="Chromo domain-like"/>
    <property type="match status" value="1"/>
</dbReference>
<evidence type="ECO:0000313" key="2">
    <source>
        <dbReference type="EMBL" id="KAF8875864.1"/>
    </source>
</evidence>
<dbReference type="Gene3D" id="2.40.50.40">
    <property type="match status" value="1"/>
</dbReference>
<feature type="non-terminal residue" evidence="2">
    <location>
        <position position="1"/>
    </location>
</feature>
<organism evidence="2 3">
    <name type="scientific">Gymnopilus junonius</name>
    <name type="common">Spectacular rustgill mushroom</name>
    <name type="synonym">Gymnopilus spectabilis subsp. junonius</name>
    <dbReference type="NCBI Taxonomy" id="109634"/>
    <lineage>
        <taxon>Eukaryota</taxon>
        <taxon>Fungi</taxon>
        <taxon>Dikarya</taxon>
        <taxon>Basidiomycota</taxon>
        <taxon>Agaricomycotina</taxon>
        <taxon>Agaricomycetes</taxon>
        <taxon>Agaricomycetidae</taxon>
        <taxon>Agaricales</taxon>
        <taxon>Agaricineae</taxon>
        <taxon>Hymenogastraceae</taxon>
        <taxon>Gymnopilus</taxon>
    </lineage>
</organism>
<sequence length="123" mass="14555">LSPVTYQLRLPVSYGMHPIINIVHLEKYTASPSNFGLHTTKAPMRDFFDNWPEVEVQEILEERLRKTKGGKKRIREYKVRFIGYRPEDDEWLTKQGLRNVPEILQKWQSSKNCIVNPKESRVD</sequence>
<reference evidence="2" key="1">
    <citation type="submission" date="2020-11" db="EMBL/GenBank/DDBJ databases">
        <authorList>
            <consortium name="DOE Joint Genome Institute"/>
            <person name="Ahrendt S."/>
            <person name="Riley R."/>
            <person name="Andreopoulos W."/>
            <person name="LaButti K."/>
            <person name="Pangilinan J."/>
            <person name="Ruiz-duenas F.J."/>
            <person name="Barrasa J.M."/>
            <person name="Sanchez-Garcia M."/>
            <person name="Camarero S."/>
            <person name="Miyauchi S."/>
            <person name="Serrano A."/>
            <person name="Linde D."/>
            <person name="Babiker R."/>
            <person name="Drula E."/>
            <person name="Ayuso-Fernandez I."/>
            <person name="Pacheco R."/>
            <person name="Padilla G."/>
            <person name="Ferreira P."/>
            <person name="Barriuso J."/>
            <person name="Kellner H."/>
            <person name="Castanera R."/>
            <person name="Alfaro M."/>
            <person name="Ramirez L."/>
            <person name="Pisabarro A.G."/>
            <person name="Kuo A."/>
            <person name="Tritt A."/>
            <person name="Lipzen A."/>
            <person name="He G."/>
            <person name="Yan M."/>
            <person name="Ng V."/>
            <person name="Cullen D."/>
            <person name="Martin F."/>
            <person name="Rosso M.-N."/>
            <person name="Henrissat B."/>
            <person name="Hibbett D."/>
            <person name="Martinez A.T."/>
            <person name="Grigoriev I.V."/>
        </authorList>
    </citation>
    <scope>NUCLEOTIDE SEQUENCE</scope>
    <source>
        <strain evidence="2">AH 44721</strain>
    </source>
</reference>
<dbReference type="InterPro" id="IPR016197">
    <property type="entry name" value="Chromo-like_dom_sf"/>
</dbReference>
<accession>A0A9P5TH73</accession>
<dbReference type="InterPro" id="IPR023780">
    <property type="entry name" value="Chromo_domain"/>
</dbReference>
<dbReference type="Pfam" id="PF00385">
    <property type="entry name" value="Chromo"/>
    <property type="match status" value="1"/>
</dbReference>
<keyword evidence="3" id="KW-1185">Reference proteome</keyword>
<gene>
    <name evidence="2" type="ORF">CPB84DRAFT_1689434</name>
</gene>
<name>A0A9P5TH73_GYMJU</name>
<dbReference type="EMBL" id="JADNYJ010000190">
    <property type="protein sequence ID" value="KAF8875864.1"/>
    <property type="molecule type" value="Genomic_DNA"/>
</dbReference>